<feature type="region of interest" description="Disordered" evidence="1">
    <location>
        <begin position="284"/>
        <end position="313"/>
    </location>
</feature>
<sequence>MKILLAGATGVVGRRLIPLLVQAGHEVAGTTRRTERADLLRDLGATPVVLDVLDADAVHEAVAAERPDAVIHQLTDLSAEDFAANSNLRIKGTRNLVDAARAADVETMIAQSIAWLYVPGDAPAVETDQLDASLPPYEGIAALEAAVAEMPRGVVLRYGALYGPGTWYAADGAIAERVRANTMREAPAWTSFVHADDAASAALAALDWPAGPVNIVDDEPATTADWLPVYSAAIGAPTPGNAGKHAATTGRPVSNAKALSLGWKPQVASWRTGFSHMNAATEAVSEPGADAAEADGAAKRKDAAKANGAARTR</sequence>
<dbReference type="OrthoDB" id="9787292at2"/>
<dbReference type="AlphaFoldDB" id="A0A495QH26"/>
<dbReference type="Pfam" id="PF01370">
    <property type="entry name" value="Epimerase"/>
    <property type="match status" value="1"/>
</dbReference>
<organism evidence="3 4">
    <name type="scientific">Actinomadura pelletieri DSM 43383</name>
    <dbReference type="NCBI Taxonomy" id="1120940"/>
    <lineage>
        <taxon>Bacteria</taxon>
        <taxon>Bacillati</taxon>
        <taxon>Actinomycetota</taxon>
        <taxon>Actinomycetes</taxon>
        <taxon>Streptosporangiales</taxon>
        <taxon>Thermomonosporaceae</taxon>
        <taxon>Actinomadura</taxon>
    </lineage>
</organism>
<gene>
    <name evidence="3" type="ORF">BZB76_5693</name>
</gene>
<name>A0A495QH26_9ACTN</name>
<feature type="domain" description="NAD-dependent epimerase/dehydratase" evidence="2">
    <location>
        <begin position="3"/>
        <end position="210"/>
    </location>
</feature>
<dbReference type="EMBL" id="RBWU01000006">
    <property type="protein sequence ID" value="RKS71206.1"/>
    <property type="molecule type" value="Genomic_DNA"/>
</dbReference>
<dbReference type="InterPro" id="IPR001509">
    <property type="entry name" value="Epimerase_deHydtase"/>
</dbReference>
<dbReference type="InterPro" id="IPR036291">
    <property type="entry name" value="NAD(P)-bd_dom_sf"/>
</dbReference>
<dbReference type="RefSeq" id="WP_121437382.1">
    <property type="nucleotide sequence ID" value="NZ_RBWU01000006.1"/>
</dbReference>
<accession>A0A495QH26</accession>
<protein>
    <submittedName>
        <fullName evidence="3">Nucleoside-diphosphate-sugar epimerase</fullName>
    </submittedName>
</protein>
<evidence type="ECO:0000313" key="4">
    <source>
        <dbReference type="Proteomes" id="UP000274601"/>
    </source>
</evidence>
<dbReference type="Proteomes" id="UP000274601">
    <property type="component" value="Unassembled WGS sequence"/>
</dbReference>
<dbReference type="PANTHER" id="PTHR48079:SF6">
    <property type="entry name" value="NAD(P)-BINDING DOMAIN-CONTAINING PROTEIN-RELATED"/>
    <property type="match status" value="1"/>
</dbReference>
<reference evidence="3 4" key="1">
    <citation type="submission" date="2018-10" db="EMBL/GenBank/DDBJ databases">
        <title>Genomic Encyclopedia of Archaeal and Bacterial Type Strains, Phase II (KMG-II): from individual species to whole genera.</title>
        <authorList>
            <person name="Goeker M."/>
        </authorList>
    </citation>
    <scope>NUCLEOTIDE SEQUENCE [LARGE SCALE GENOMIC DNA]</scope>
    <source>
        <strain evidence="3 4">DSM 43383</strain>
    </source>
</reference>
<dbReference type="GO" id="GO:0005737">
    <property type="term" value="C:cytoplasm"/>
    <property type="evidence" value="ECO:0007669"/>
    <property type="project" value="TreeGrafter"/>
</dbReference>
<evidence type="ECO:0000313" key="3">
    <source>
        <dbReference type="EMBL" id="RKS71206.1"/>
    </source>
</evidence>
<evidence type="ECO:0000259" key="2">
    <source>
        <dbReference type="Pfam" id="PF01370"/>
    </source>
</evidence>
<dbReference type="InterPro" id="IPR051783">
    <property type="entry name" value="NAD(P)-dependent_oxidoreduct"/>
</dbReference>
<dbReference type="SUPFAM" id="SSF51735">
    <property type="entry name" value="NAD(P)-binding Rossmann-fold domains"/>
    <property type="match status" value="1"/>
</dbReference>
<dbReference type="Gene3D" id="3.40.50.720">
    <property type="entry name" value="NAD(P)-binding Rossmann-like Domain"/>
    <property type="match status" value="1"/>
</dbReference>
<keyword evidence="4" id="KW-1185">Reference proteome</keyword>
<comment type="caution">
    <text evidence="3">The sequence shown here is derived from an EMBL/GenBank/DDBJ whole genome shotgun (WGS) entry which is preliminary data.</text>
</comment>
<proteinExistence type="predicted"/>
<evidence type="ECO:0000256" key="1">
    <source>
        <dbReference type="SAM" id="MobiDB-lite"/>
    </source>
</evidence>
<dbReference type="GO" id="GO:0004029">
    <property type="term" value="F:aldehyde dehydrogenase (NAD+) activity"/>
    <property type="evidence" value="ECO:0007669"/>
    <property type="project" value="TreeGrafter"/>
</dbReference>
<dbReference type="PANTHER" id="PTHR48079">
    <property type="entry name" value="PROTEIN YEEZ"/>
    <property type="match status" value="1"/>
</dbReference>